<reference evidence="2 3" key="1">
    <citation type="submission" date="2016-10" db="EMBL/GenBank/DDBJ databases">
        <authorList>
            <person name="de Groot N.N."/>
        </authorList>
    </citation>
    <scope>NUCLEOTIDE SEQUENCE [LARGE SCALE GENOMIC DNA]</scope>
    <source>
        <strain evidence="2 3">DSM 44468</strain>
    </source>
</reference>
<dbReference type="EMBL" id="FORP01000030">
    <property type="protein sequence ID" value="SFK71348.1"/>
    <property type="molecule type" value="Genomic_DNA"/>
</dbReference>
<accession>A0A1I4BRB2</accession>
<feature type="chain" id="PRO_5011716388" description="DUF4352 domain-containing protein" evidence="1">
    <location>
        <begin position="24"/>
        <end position="176"/>
    </location>
</feature>
<dbReference type="Proteomes" id="UP000199025">
    <property type="component" value="Unassembled WGS sequence"/>
</dbReference>
<evidence type="ECO:0000313" key="2">
    <source>
        <dbReference type="EMBL" id="SFK71348.1"/>
    </source>
</evidence>
<evidence type="ECO:0008006" key="4">
    <source>
        <dbReference type="Google" id="ProtNLM"/>
    </source>
</evidence>
<evidence type="ECO:0000313" key="3">
    <source>
        <dbReference type="Proteomes" id="UP000199025"/>
    </source>
</evidence>
<dbReference type="AlphaFoldDB" id="A0A1I4BRB2"/>
<keyword evidence="1" id="KW-0732">Signal</keyword>
<organism evidence="2 3">
    <name type="scientific">Amycolatopsis sacchari</name>
    <dbReference type="NCBI Taxonomy" id="115433"/>
    <lineage>
        <taxon>Bacteria</taxon>
        <taxon>Bacillati</taxon>
        <taxon>Actinomycetota</taxon>
        <taxon>Actinomycetes</taxon>
        <taxon>Pseudonocardiales</taxon>
        <taxon>Pseudonocardiaceae</taxon>
        <taxon>Amycolatopsis</taxon>
    </lineage>
</organism>
<dbReference type="STRING" id="115433.SAMN05421835_13014"/>
<evidence type="ECO:0000256" key="1">
    <source>
        <dbReference type="SAM" id="SignalP"/>
    </source>
</evidence>
<dbReference type="RefSeq" id="WP_245783384.1">
    <property type="nucleotide sequence ID" value="NZ_CBDQZW010000029.1"/>
</dbReference>
<name>A0A1I4BRB2_9PSEU</name>
<gene>
    <name evidence="2" type="ORF">SAMN05421835_13014</name>
</gene>
<feature type="signal peptide" evidence="1">
    <location>
        <begin position="1"/>
        <end position="23"/>
    </location>
</feature>
<dbReference type="PROSITE" id="PS51257">
    <property type="entry name" value="PROKAR_LIPOPROTEIN"/>
    <property type="match status" value="1"/>
</dbReference>
<sequence>MRTPRHVLAAAALIGLVACGAPAQTATVARNEAGSPAVQAAPVPAQQVLDFGGQYRFADGITISVSTPKSFQPSVSAYPHSDRAAAFEIAVRNDGPQPYRLSGLSVSATVAGTGAKQLVDPTQGYSGIVDAGKDVPTGRDVRFTLAFAVPVEPAELKLSLRPTATSAVVAVYCGAA</sequence>
<proteinExistence type="predicted"/>
<keyword evidence="3" id="KW-1185">Reference proteome</keyword>
<protein>
    <recommendedName>
        <fullName evidence="4">DUF4352 domain-containing protein</fullName>
    </recommendedName>
</protein>